<evidence type="ECO:0000313" key="2">
    <source>
        <dbReference type="Proteomes" id="UP001604336"/>
    </source>
</evidence>
<dbReference type="Proteomes" id="UP001604336">
    <property type="component" value="Unassembled WGS sequence"/>
</dbReference>
<evidence type="ECO:0000313" key="1">
    <source>
        <dbReference type="EMBL" id="KAL2461576.1"/>
    </source>
</evidence>
<reference evidence="2" key="1">
    <citation type="submission" date="2024-07" db="EMBL/GenBank/DDBJ databases">
        <title>Two chromosome-level genome assemblies of Korean endemic species Abeliophyllum distichum and Forsythia ovata (Oleaceae).</title>
        <authorList>
            <person name="Jang H."/>
        </authorList>
    </citation>
    <scope>NUCLEOTIDE SEQUENCE [LARGE SCALE GENOMIC DNA]</scope>
</reference>
<proteinExistence type="predicted"/>
<keyword evidence="2" id="KW-1185">Reference proteome</keyword>
<comment type="caution">
    <text evidence="1">The sequence shown here is derived from an EMBL/GenBank/DDBJ whole genome shotgun (WGS) entry which is preliminary data.</text>
</comment>
<dbReference type="EMBL" id="JBFOLK010000014">
    <property type="protein sequence ID" value="KAL2461576.1"/>
    <property type="molecule type" value="Genomic_DNA"/>
</dbReference>
<organism evidence="1 2">
    <name type="scientific">Abeliophyllum distichum</name>
    <dbReference type="NCBI Taxonomy" id="126358"/>
    <lineage>
        <taxon>Eukaryota</taxon>
        <taxon>Viridiplantae</taxon>
        <taxon>Streptophyta</taxon>
        <taxon>Embryophyta</taxon>
        <taxon>Tracheophyta</taxon>
        <taxon>Spermatophyta</taxon>
        <taxon>Magnoliopsida</taxon>
        <taxon>eudicotyledons</taxon>
        <taxon>Gunneridae</taxon>
        <taxon>Pentapetalae</taxon>
        <taxon>asterids</taxon>
        <taxon>lamiids</taxon>
        <taxon>Lamiales</taxon>
        <taxon>Oleaceae</taxon>
        <taxon>Forsythieae</taxon>
        <taxon>Abeliophyllum</taxon>
    </lineage>
</organism>
<sequence>MPHKNSDKEPTNERVVQSVIKRYEEQQSTPMIDGQNQSRYELMTKLSPRTMCALLGELTQDVVGQVSLQNVHDMEKIIQSENIHYDNMAKQLGTLNKLMNKLVGQISQPKFPSIGNQFQARTIVGHNSPVLSPNQGIEPPFIPSTSNSGGGRMANLSHNNGASNLGVARMPQMIPPINQPIGVPYDANMVLDCLEEEVTITKDLDDEAMGIMKFGHAQAQNALVMVNIGDGQEDRPTFISQMLSKEGER</sequence>
<dbReference type="AlphaFoldDB" id="A0ABD1PG80"/>
<accession>A0ABD1PG80</accession>
<name>A0ABD1PG80_9LAMI</name>
<gene>
    <name evidence="1" type="ORF">Adt_44996</name>
</gene>
<protein>
    <submittedName>
        <fullName evidence="1">Uncharacterized protein</fullName>
    </submittedName>
</protein>